<proteinExistence type="predicted"/>
<dbReference type="InterPro" id="IPR001387">
    <property type="entry name" value="Cro/C1-type_HTH"/>
</dbReference>
<dbReference type="EMBL" id="BOMM01000022">
    <property type="protein sequence ID" value="GIE10990.1"/>
    <property type="molecule type" value="Genomic_DNA"/>
</dbReference>
<dbReference type="Proteomes" id="UP000598174">
    <property type="component" value="Unassembled WGS sequence"/>
</dbReference>
<keyword evidence="4" id="KW-1185">Reference proteome</keyword>
<gene>
    <name evidence="3" type="ORF">Afe05nite_28300</name>
</gene>
<evidence type="ECO:0000259" key="2">
    <source>
        <dbReference type="PROSITE" id="PS50943"/>
    </source>
</evidence>
<dbReference type="InterPro" id="IPR011990">
    <property type="entry name" value="TPR-like_helical_dom_sf"/>
</dbReference>
<dbReference type="Pfam" id="PF01381">
    <property type="entry name" value="HTH_3"/>
    <property type="match status" value="1"/>
</dbReference>
<organism evidence="3 4">
    <name type="scientific">Paractinoplanes ferrugineus</name>
    <dbReference type="NCBI Taxonomy" id="113564"/>
    <lineage>
        <taxon>Bacteria</taxon>
        <taxon>Bacillati</taxon>
        <taxon>Actinomycetota</taxon>
        <taxon>Actinomycetes</taxon>
        <taxon>Micromonosporales</taxon>
        <taxon>Micromonosporaceae</taxon>
        <taxon>Paractinoplanes</taxon>
    </lineage>
</organism>
<dbReference type="Gene3D" id="1.10.260.40">
    <property type="entry name" value="lambda repressor-like DNA-binding domains"/>
    <property type="match status" value="1"/>
</dbReference>
<dbReference type="InterPro" id="IPR027417">
    <property type="entry name" value="P-loop_NTPase"/>
</dbReference>
<accession>A0A919IY52</accession>
<protein>
    <recommendedName>
        <fullName evidence="2">HTH cro/C1-type domain-containing protein</fullName>
    </recommendedName>
</protein>
<dbReference type="PROSITE" id="PS50005">
    <property type="entry name" value="TPR"/>
    <property type="match status" value="1"/>
</dbReference>
<dbReference type="GO" id="GO:0043531">
    <property type="term" value="F:ADP binding"/>
    <property type="evidence" value="ECO:0007669"/>
    <property type="project" value="InterPro"/>
</dbReference>
<dbReference type="CDD" id="cd00093">
    <property type="entry name" value="HTH_XRE"/>
    <property type="match status" value="1"/>
</dbReference>
<evidence type="ECO:0000313" key="4">
    <source>
        <dbReference type="Proteomes" id="UP000598174"/>
    </source>
</evidence>
<evidence type="ECO:0000256" key="1">
    <source>
        <dbReference type="PROSITE-ProRule" id="PRU00339"/>
    </source>
</evidence>
<comment type="caution">
    <text evidence="3">The sequence shown here is derived from an EMBL/GenBank/DDBJ whole genome shotgun (WGS) entry which is preliminary data.</text>
</comment>
<dbReference type="InterPro" id="IPR010982">
    <property type="entry name" value="Lambda_DNA-bd_dom_sf"/>
</dbReference>
<dbReference type="Gene3D" id="3.40.50.300">
    <property type="entry name" value="P-loop containing nucleotide triphosphate hydrolases"/>
    <property type="match status" value="1"/>
</dbReference>
<dbReference type="GO" id="GO:0003677">
    <property type="term" value="F:DNA binding"/>
    <property type="evidence" value="ECO:0007669"/>
    <property type="project" value="InterPro"/>
</dbReference>
<dbReference type="Gene3D" id="1.25.40.10">
    <property type="entry name" value="Tetratricopeptide repeat domain"/>
    <property type="match status" value="1"/>
</dbReference>
<dbReference type="SUPFAM" id="SSF52540">
    <property type="entry name" value="P-loop containing nucleoside triphosphate hydrolases"/>
    <property type="match status" value="1"/>
</dbReference>
<dbReference type="SUPFAM" id="SSF47413">
    <property type="entry name" value="lambda repressor-like DNA-binding domains"/>
    <property type="match status" value="1"/>
</dbReference>
<dbReference type="InterPro" id="IPR019734">
    <property type="entry name" value="TPR_rpt"/>
</dbReference>
<dbReference type="SMART" id="SM00530">
    <property type="entry name" value="HTH_XRE"/>
    <property type="match status" value="1"/>
</dbReference>
<dbReference type="PROSITE" id="PS50943">
    <property type="entry name" value="HTH_CROC1"/>
    <property type="match status" value="1"/>
</dbReference>
<dbReference type="SUPFAM" id="SSF48452">
    <property type="entry name" value="TPR-like"/>
    <property type="match status" value="2"/>
</dbReference>
<dbReference type="PRINTS" id="PR00364">
    <property type="entry name" value="DISEASERSIST"/>
</dbReference>
<dbReference type="AlphaFoldDB" id="A0A919IY52"/>
<dbReference type="PANTHER" id="PTHR47691:SF3">
    <property type="entry name" value="HTH-TYPE TRANSCRIPTIONAL REGULATOR RV0890C-RELATED"/>
    <property type="match status" value="1"/>
</dbReference>
<dbReference type="SMART" id="SM00028">
    <property type="entry name" value="TPR"/>
    <property type="match status" value="5"/>
</dbReference>
<reference evidence="3" key="1">
    <citation type="submission" date="2021-01" db="EMBL/GenBank/DDBJ databases">
        <title>Whole genome shotgun sequence of Actinoplanes ferrugineus NBRC 15555.</title>
        <authorList>
            <person name="Komaki H."/>
            <person name="Tamura T."/>
        </authorList>
    </citation>
    <scope>NUCLEOTIDE SEQUENCE</scope>
    <source>
        <strain evidence="3">NBRC 15555</strain>
    </source>
</reference>
<dbReference type="Pfam" id="PF13424">
    <property type="entry name" value="TPR_12"/>
    <property type="match status" value="2"/>
</dbReference>
<dbReference type="PANTHER" id="PTHR47691">
    <property type="entry name" value="REGULATOR-RELATED"/>
    <property type="match status" value="1"/>
</dbReference>
<evidence type="ECO:0000313" key="3">
    <source>
        <dbReference type="EMBL" id="GIE10990.1"/>
    </source>
</evidence>
<feature type="domain" description="HTH cro/C1-type" evidence="2">
    <location>
        <begin position="1"/>
        <end position="56"/>
    </location>
</feature>
<sequence length="748" mass="80879">MRAHRRRLGMTQEELAERAGVSVRSVGKWEAGKVAAPRSSTMRLLADAFRLEGADRERLLGSATEPVRGTEITPAQLPSDPAGFTGRDRELGRLDALLAGPPDRAARGVIISAVSGTAGVGKTTLAIRWAHRVRDRFPDGQLYVNLRGFGPVGPPVPPGEALRGLLDGLGVTPQRIPADLEARAALYRSVLAGQRLLILLDNAGDAEQVRPLLPGVPGCVVIVTSRDRLAGLTVADGAQMLLLDVLDTGSARDLLARRIGAGRVAREPDAVDDLVRSCARLPLALAIVAARAAANPGFPLTALAAELRDARSRLDVLTGPDPATDVRGVFSWSYRKLGPDAARLFRLFALHVTPVVGAAALTGLAGLAARRVRTALRELVAANLVSEQLPGRFGCHDLLRDYARDLAEEIDSRRDRAAATRRMIDHYLHTALAADQCLKSDRSLSNRRPTEMAEGAAPESFGDGARSMAWFAAEQPALRAAADLAVAAGLDVTAWWMAWAVLTYLERRWDKRNWTHWQMIAIAAAERAGDVLLQAVSHYNVGFALAGLGDLDRARSHLTTALALYRRLGNRSGMADAHLNLGIVARREARYSDALEEGGHALELARQAGDRVGEARAMNNIGWCHLTMGDYREALDYCRRAVRLHEAAGNRMGAAHSWDSVGMAHFRLGEPAQAASCYRRAASIFRDENDQQYQAIALSHLGDTEEAAGRHRSARDAWRNALAILTELDHPDADEVRAKLATGQAARR</sequence>
<name>A0A919IY52_9ACTN</name>
<keyword evidence="1" id="KW-0802">TPR repeat</keyword>
<feature type="repeat" description="TPR" evidence="1">
    <location>
        <begin position="615"/>
        <end position="648"/>
    </location>
</feature>